<evidence type="ECO:0000259" key="7">
    <source>
        <dbReference type="PROSITE" id="PS50234"/>
    </source>
</evidence>
<dbReference type="AlphaFoldDB" id="A0AA88XGN7"/>
<comment type="caution">
    <text evidence="9">The sequence shown here is derived from an EMBL/GenBank/DDBJ whole genome shotgun (WGS) entry which is preliminary data.</text>
</comment>
<keyword evidence="3" id="KW-0862">Zinc</keyword>
<evidence type="ECO:0000313" key="10">
    <source>
        <dbReference type="Proteomes" id="UP001186944"/>
    </source>
</evidence>
<dbReference type="Proteomes" id="UP001186944">
    <property type="component" value="Unassembled WGS sequence"/>
</dbReference>
<protein>
    <submittedName>
        <fullName evidence="9">Uncharacterized protein</fullName>
    </submittedName>
</protein>
<feature type="region of interest" description="Disordered" evidence="6">
    <location>
        <begin position="84"/>
        <end position="105"/>
    </location>
</feature>
<dbReference type="PANTHER" id="PTHR24020:SF84">
    <property type="entry name" value="VWFA DOMAIN-CONTAINING PROTEIN"/>
    <property type="match status" value="1"/>
</dbReference>
<gene>
    <name evidence="9" type="ORF">FSP39_023160</name>
</gene>
<dbReference type="GO" id="GO:0008270">
    <property type="term" value="F:zinc ion binding"/>
    <property type="evidence" value="ECO:0007669"/>
    <property type="project" value="UniProtKB-KW"/>
</dbReference>
<evidence type="ECO:0000256" key="6">
    <source>
        <dbReference type="SAM" id="MobiDB-lite"/>
    </source>
</evidence>
<evidence type="ECO:0000256" key="3">
    <source>
        <dbReference type="ARBA" id="ARBA00022833"/>
    </source>
</evidence>
<dbReference type="InterPro" id="IPR050525">
    <property type="entry name" value="ECM_Assembly_Org"/>
</dbReference>
<proteinExistence type="predicted"/>
<evidence type="ECO:0000256" key="2">
    <source>
        <dbReference type="ARBA" id="ARBA00022771"/>
    </source>
</evidence>
<feature type="domain" description="THAP-type" evidence="8">
    <location>
        <begin position="1"/>
        <end position="87"/>
    </location>
</feature>
<dbReference type="PROSITE" id="PS50234">
    <property type="entry name" value="VWFA"/>
    <property type="match status" value="1"/>
</dbReference>
<dbReference type="EMBL" id="VSWD01000013">
    <property type="protein sequence ID" value="KAK3085034.1"/>
    <property type="molecule type" value="Genomic_DNA"/>
</dbReference>
<evidence type="ECO:0000256" key="1">
    <source>
        <dbReference type="ARBA" id="ARBA00022723"/>
    </source>
</evidence>
<dbReference type="InterPro" id="IPR006612">
    <property type="entry name" value="THAP_Znf"/>
</dbReference>
<dbReference type="GO" id="GO:0003677">
    <property type="term" value="F:DNA binding"/>
    <property type="evidence" value="ECO:0007669"/>
    <property type="project" value="UniProtKB-UniRule"/>
</dbReference>
<evidence type="ECO:0000259" key="8">
    <source>
        <dbReference type="PROSITE" id="PS50950"/>
    </source>
</evidence>
<dbReference type="PANTHER" id="PTHR24020">
    <property type="entry name" value="COLLAGEN ALPHA"/>
    <property type="match status" value="1"/>
</dbReference>
<dbReference type="SUPFAM" id="SSF57716">
    <property type="entry name" value="Glucocorticoid receptor-like (DNA-binding domain)"/>
    <property type="match status" value="1"/>
</dbReference>
<evidence type="ECO:0000313" key="9">
    <source>
        <dbReference type="EMBL" id="KAK3085034.1"/>
    </source>
</evidence>
<dbReference type="PROSITE" id="PS50950">
    <property type="entry name" value="ZF_THAP"/>
    <property type="match status" value="1"/>
</dbReference>
<dbReference type="InterPro" id="IPR036465">
    <property type="entry name" value="vWFA_dom_sf"/>
</dbReference>
<dbReference type="CDD" id="cd00198">
    <property type="entry name" value="vWFA"/>
    <property type="match status" value="1"/>
</dbReference>
<feature type="domain" description="VWFA" evidence="7">
    <location>
        <begin position="193"/>
        <end position="363"/>
    </location>
</feature>
<dbReference type="Pfam" id="PF05485">
    <property type="entry name" value="THAP"/>
    <property type="match status" value="1"/>
</dbReference>
<keyword evidence="10" id="KW-1185">Reference proteome</keyword>
<keyword evidence="2 5" id="KW-0863">Zinc-finger</keyword>
<dbReference type="InterPro" id="IPR002035">
    <property type="entry name" value="VWF_A"/>
</dbReference>
<organism evidence="9 10">
    <name type="scientific">Pinctada imbricata</name>
    <name type="common">Atlantic pearl-oyster</name>
    <name type="synonym">Pinctada martensii</name>
    <dbReference type="NCBI Taxonomy" id="66713"/>
    <lineage>
        <taxon>Eukaryota</taxon>
        <taxon>Metazoa</taxon>
        <taxon>Spiralia</taxon>
        <taxon>Lophotrochozoa</taxon>
        <taxon>Mollusca</taxon>
        <taxon>Bivalvia</taxon>
        <taxon>Autobranchia</taxon>
        <taxon>Pteriomorphia</taxon>
        <taxon>Pterioida</taxon>
        <taxon>Pterioidea</taxon>
        <taxon>Pteriidae</taxon>
        <taxon>Pinctada</taxon>
    </lineage>
</organism>
<dbReference type="SUPFAM" id="SSF53300">
    <property type="entry name" value="vWA-like"/>
    <property type="match status" value="2"/>
</dbReference>
<keyword evidence="4 5" id="KW-0238">DNA-binding</keyword>
<evidence type="ECO:0000256" key="5">
    <source>
        <dbReference type="PROSITE-ProRule" id="PRU00309"/>
    </source>
</evidence>
<sequence>MVLRCAWGTCNGDERYPERQGPDGRLILFPKPKTEPEKCLRWIKACGRPHEQLNINKINKHKAVCSKHFVGGKGPTELFPDPIQADGSTIKPSRPKPKRRCESPTTETVTKRRKVLFEDKRREAIQESQALAADYIQLYVVGIGHFVDHNELHSLVQDPTYVFSTTDSELLTTILHTTAHADCTDCVQSTSTDILLLLDSRSREKIKHYIKSGIEMVRFLDIDSTDINMGIYTYSDSIEKKVPIEKHSENELLLSLPVITLSTSSDENLSRVVSHGKQELDVCGRADSKKLLILFSDGQFNDLIDMKNAVQNATDEETTVLIFGAGETVNHTAIRNVVTDSYYALLSASSNEYTPLQTVKSESWYTVCAEDIFQARV</sequence>
<dbReference type="Gene3D" id="3.40.50.410">
    <property type="entry name" value="von Willebrand factor, type A domain"/>
    <property type="match status" value="2"/>
</dbReference>
<reference evidence="9" key="1">
    <citation type="submission" date="2019-08" db="EMBL/GenBank/DDBJ databases">
        <title>The improved chromosome-level genome for the pearl oyster Pinctada fucata martensii using PacBio sequencing and Hi-C.</title>
        <authorList>
            <person name="Zheng Z."/>
        </authorList>
    </citation>
    <scope>NUCLEOTIDE SEQUENCE</scope>
    <source>
        <strain evidence="9">ZZ-2019</strain>
        <tissue evidence="9">Adductor muscle</tissue>
    </source>
</reference>
<dbReference type="Pfam" id="PF00092">
    <property type="entry name" value="VWA"/>
    <property type="match status" value="1"/>
</dbReference>
<keyword evidence="1" id="KW-0479">Metal-binding</keyword>
<accession>A0AA88XGN7</accession>
<name>A0AA88XGN7_PINIB</name>
<evidence type="ECO:0000256" key="4">
    <source>
        <dbReference type="ARBA" id="ARBA00023125"/>
    </source>
</evidence>